<dbReference type="Proteomes" id="UP000267606">
    <property type="component" value="Unassembled WGS sequence"/>
</dbReference>
<sequence>MFIAMLRFMNCTAIWRSSVWGQCSRTCGDGGVQVIIICNHNYFTIIYL</sequence>
<name>A0A183HNE5_9BILA</name>
<feature type="chain" id="PRO_5044552586" evidence="1">
    <location>
        <begin position="22"/>
        <end position="48"/>
    </location>
</feature>
<evidence type="ECO:0000313" key="4">
    <source>
        <dbReference type="WBParaSite" id="OFLC_0000900601-mRNA-1"/>
    </source>
</evidence>
<keyword evidence="1" id="KW-0732">Signal</keyword>
<dbReference type="SUPFAM" id="SSF82895">
    <property type="entry name" value="TSP-1 type 1 repeat"/>
    <property type="match status" value="1"/>
</dbReference>
<reference evidence="4" key="1">
    <citation type="submission" date="2016-06" db="UniProtKB">
        <authorList>
            <consortium name="WormBaseParasite"/>
        </authorList>
    </citation>
    <scope>IDENTIFICATION</scope>
</reference>
<proteinExistence type="predicted"/>
<feature type="signal peptide" evidence="1">
    <location>
        <begin position="1"/>
        <end position="21"/>
    </location>
</feature>
<evidence type="ECO:0000256" key="1">
    <source>
        <dbReference type="SAM" id="SignalP"/>
    </source>
</evidence>
<evidence type="ECO:0000313" key="2">
    <source>
        <dbReference type="EMBL" id="VDO58343.1"/>
    </source>
</evidence>
<dbReference type="AlphaFoldDB" id="A0A183HNE5"/>
<keyword evidence="3" id="KW-1185">Reference proteome</keyword>
<protein>
    <submittedName>
        <fullName evidence="4">TSP1_CCN domain-containing protein</fullName>
    </submittedName>
</protein>
<dbReference type="WBParaSite" id="OFLC_0000900601-mRNA-1">
    <property type="protein sequence ID" value="OFLC_0000900601-mRNA-1"/>
    <property type="gene ID" value="OFLC_0000900601"/>
</dbReference>
<dbReference type="InterPro" id="IPR036383">
    <property type="entry name" value="TSP1_rpt_sf"/>
</dbReference>
<organism evidence="4">
    <name type="scientific">Onchocerca flexuosa</name>
    <dbReference type="NCBI Taxonomy" id="387005"/>
    <lineage>
        <taxon>Eukaryota</taxon>
        <taxon>Metazoa</taxon>
        <taxon>Ecdysozoa</taxon>
        <taxon>Nematoda</taxon>
        <taxon>Chromadorea</taxon>
        <taxon>Rhabditida</taxon>
        <taxon>Spirurina</taxon>
        <taxon>Spiruromorpha</taxon>
        <taxon>Filarioidea</taxon>
        <taxon>Onchocercidae</taxon>
        <taxon>Onchocerca</taxon>
    </lineage>
</organism>
<accession>A0A183HNE5</accession>
<gene>
    <name evidence="2" type="ORF">OFLC_LOCUS9004</name>
</gene>
<reference evidence="2 3" key="2">
    <citation type="submission" date="2018-11" db="EMBL/GenBank/DDBJ databases">
        <authorList>
            <consortium name="Pathogen Informatics"/>
        </authorList>
    </citation>
    <scope>NUCLEOTIDE SEQUENCE [LARGE SCALE GENOMIC DNA]</scope>
</reference>
<evidence type="ECO:0000313" key="3">
    <source>
        <dbReference type="Proteomes" id="UP000267606"/>
    </source>
</evidence>
<dbReference type="EMBL" id="UZAJ01010634">
    <property type="protein sequence ID" value="VDO58343.1"/>
    <property type="molecule type" value="Genomic_DNA"/>
</dbReference>